<organism evidence="2 3">
    <name type="scientific">Pseudoxanthomonas composti</name>
    <dbReference type="NCBI Taxonomy" id="2137479"/>
    <lineage>
        <taxon>Bacteria</taxon>
        <taxon>Pseudomonadati</taxon>
        <taxon>Pseudomonadota</taxon>
        <taxon>Gammaproteobacteria</taxon>
        <taxon>Lysobacterales</taxon>
        <taxon>Lysobacteraceae</taxon>
        <taxon>Pseudoxanthomonas</taxon>
    </lineage>
</organism>
<keyword evidence="1" id="KW-0732">Signal</keyword>
<dbReference type="Pfam" id="PF10670">
    <property type="entry name" value="DUF4198"/>
    <property type="match status" value="1"/>
</dbReference>
<name>A0A4Q1JUY2_9GAMM</name>
<evidence type="ECO:0000313" key="3">
    <source>
        <dbReference type="Proteomes" id="UP000289784"/>
    </source>
</evidence>
<evidence type="ECO:0000313" key="2">
    <source>
        <dbReference type="EMBL" id="RXR05939.1"/>
    </source>
</evidence>
<comment type="caution">
    <text evidence="2">The sequence shown here is derived from an EMBL/GenBank/DDBJ whole genome shotgun (WGS) entry which is preliminary data.</text>
</comment>
<dbReference type="RefSeq" id="WP_129470851.1">
    <property type="nucleotide sequence ID" value="NZ_SAWZ01000004.1"/>
</dbReference>
<keyword evidence="3" id="KW-1185">Reference proteome</keyword>
<evidence type="ECO:0000256" key="1">
    <source>
        <dbReference type="SAM" id="SignalP"/>
    </source>
</evidence>
<feature type="signal peptide" evidence="1">
    <location>
        <begin position="1"/>
        <end position="21"/>
    </location>
</feature>
<feature type="chain" id="PRO_5020683569" evidence="1">
    <location>
        <begin position="22"/>
        <end position="265"/>
    </location>
</feature>
<dbReference type="InterPro" id="IPR019613">
    <property type="entry name" value="DUF4198"/>
</dbReference>
<dbReference type="OrthoDB" id="5943at2"/>
<proteinExistence type="predicted"/>
<gene>
    <name evidence="2" type="ORF">EPA99_08795</name>
</gene>
<sequence length="265" mass="28686">MKTFAGLLALLFCLGATRATAHTPYLAPTTFSPQPGQTIAVDAAFAEVFFVPEAAFDHAALSITSPDGELAPLQRVVTLKTRVAAEHTLPRLEGTYRLDSGLRRGATFRTWEMDGKQVTSRDPATPIPAGAKVLSNFQALTRAEAYVTVDTPDRRVLAARRQGLELVVSTHPNDLYVGETFAFSVHDDGKPLAGQRVEITEAVWSSDRKPEVVVLTSDAQGRVALALERAGTWVALVRRRTPAPAGAPVAEYSNTYTLTFRVLDP</sequence>
<dbReference type="AlphaFoldDB" id="A0A4Q1JUY2"/>
<reference evidence="2 3" key="1">
    <citation type="submission" date="2019-01" db="EMBL/GenBank/DDBJ databases">
        <title>Pseudoxanthomonas composti sp. nov., isolated from compost.</title>
        <authorList>
            <person name="Yang G."/>
        </authorList>
    </citation>
    <scope>NUCLEOTIDE SEQUENCE [LARGE SCALE GENOMIC DNA]</scope>
    <source>
        <strain evidence="2 3">GSS15</strain>
    </source>
</reference>
<protein>
    <submittedName>
        <fullName evidence="2">DUF4198 domain-containing protein</fullName>
    </submittedName>
</protein>
<accession>A0A4Q1JUY2</accession>
<dbReference type="EMBL" id="SAWZ01000004">
    <property type="protein sequence ID" value="RXR05939.1"/>
    <property type="molecule type" value="Genomic_DNA"/>
</dbReference>
<dbReference type="Proteomes" id="UP000289784">
    <property type="component" value="Unassembled WGS sequence"/>
</dbReference>